<proteinExistence type="inferred from homology"/>
<keyword evidence="7" id="KW-0256">Endoplasmic reticulum</keyword>
<dbReference type="GO" id="GO:0005789">
    <property type="term" value="C:endoplasmic reticulum membrane"/>
    <property type="evidence" value="ECO:0007669"/>
    <property type="project" value="UniProtKB-SubCell"/>
</dbReference>
<comment type="subcellular location">
    <subcellularLocation>
        <location evidence="1">Endoplasmic reticulum membrane</location>
        <topology evidence="1">Multi-pass membrane protein</topology>
    </subcellularLocation>
</comment>
<organism evidence="18 19">
    <name type="scientific">Laetiporus sulphureus 93-53</name>
    <dbReference type="NCBI Taxonomy" id="1314785"/>
    <lineage>
        <taxon>Eukaryota</taxon>
        <taxon>Fungi</taxon>
        <taxon>Dikarya</taxon>
        <taxon>Basidiomycota</taxon>
        <taxon>Agaricomycotina</taxon>
        <taxon>Agaricomycetes</taxon>
        <taxon>Polyporales</taxon>
        <taxon>Laetiporus</taxon>
    </lineage>
</organism>
<evidence type="ECO:0000256" key="4">
    <source>
        <dbReference type="ARBA" id="ARBA00012530"/>
    </source>
</evidence>
<dbReference type="Pfam" id="PF21696">
    <property type="entry name" value="TECR_N"/>
    <property type="match status" value="1"/>
</dbReference>
<dbReference type="STRING" id="1314785.A0A165ERJ0"/>
<evidence type="ECO:0000256" key="10">
    <source>
        <dbReference type="ARBA" id="ARBA00022989"/>
    </source>
</evidence>
<keyword evidence="19" id="KW-1185">Reference proteome</keyword>
<dbReference type="GO" id="GO:0042761">
    <property type="term" value="P:very long-chain fatty acid biosynthetic process"/>
    <property type="evidence" value="ECO:0007669"/>
    <property type="project" value="TreeGrafter"/>
</dbReference>
<keyword evidence="14" id="KW-0275">Fatty acid biosynthesis</keyword>
<dbReference type="Gene3D" id="1.20.120.1630">
    <property type="match status" value="1"/>
</dbReference>
<dbReference type="RefSeq" id="XP_040765357.1">
    <property type="nucleotide sequence ID" value="XM_040911210.1"/>
</dbReference>
<evidence type="ECO:0000256" key="1">
    <source>
        <dbReference type="ARBA" id="ARBA00004477"/>
    </source>
</evidence>
<dbReference type="Pfam" id="PF02544">
    <property type="entry name" value="Steroid_dh"/>
    <property type="match status" value="1"/>
</dbReference>
<keyword evidence="9" id="KW-0521">NADP</keyword>
<evidence type="ECO:0000256" key="15">
    <source>
        <dbReference type="SAM" id="Phobius"/>
    </source>
</evidence>
<dbReference type="InParanoid" id="A0A165ERJ0"/>
<evidence type="ECO:0000256" key="14">
    <source>
        <dbReference type="ARBA" id="ARBA00023160"/>
    </source>
</evidence>
<feature type="transmembrane region" description="Helical" evidence="15">
    <location>
        <begin position="210"/>
        <end position="232"/>
    </location>
</feature>
<comment type="similarity">
    <text evidence="3">Belongs to the steroid 5-alpha reductase family.</text>
</comment>
<dbReference type="Gene3D" id="3.10.20.90">
    <property type="entry name" value="Phosphatidylinositol 3-kinase Catalytic Subunit, Chain A, domain 1"/>
    <property type="match status" value="1"/>
</dbReference>
<evidence type="ECO:0000256" key="13">
    <source>
        <dbReference type="ARBA" id="ARBA00023136"/>
    </source>
</evidence>
<dbReference type="EC" id="1.3.1.93" evidence="4"/>
<dbReference type="InterPro" id="IPR029071">
    <property type="entry name" value="Ubiquitin-like_domsf"/>
</dbReference>
<dbReference type="GeneID" id="63828239"/>
<feature type="transmembrane region" description="Helical" evidence="15">
    <location>
        <begin position="276"/>
        <end position="294"/>
    </location>
</feature>
<evidence type="ECO:0000256" key="2">
    <source>
        <dbReference type="ARBA" id="ARBA00005194"/>
    </source>
</evidence>
<dbReference type="AlphaFoldDB" id="A0A165ERJ0"/>
<dbReference type="PANTHER" id="PTHR10556:SF28">
    <property type="entry name" value="VERY-LONG-CHAIN ENOYL-COA REDUCTASE"/>
    <property type="match status" value="1"/>
</dbReference>
<evidence type="ECO:0000256" key="6">
    <source>
        <dbReference type="ARBA" id="ARBA00022692"/>
    </source>
</evidence>
<keyword evidence="12" id="KW-0443">Lipid metabolism</keyword>
<evidence type="ECO:0000256" key="11">
    <source>
        <dbReference type="ARBA" id="ARBA00023002"/>
    </source>
</evidence>
<reference evidence="18 19" key="1">
    <citation type="journal article" date="2016" name="Mol. Biol. Evol.">
        <title>Comparative Genomics of Early-Diverging Mushroom-Forming Fungi Provides Insights into the Origins of Lignocellulose Decay Capabilities.</title>
        <authorList>
            <person name="Nagy L.G."/>
            <person name="Riley R."/>
            <person name="Tritt A."/>
            <person name="Adam C."/>
            <person name="Daum C."/>
            <person name="Floudas D."/>
            <person name="Sun H."/>
            <person name="Yadav J.S."/>
            <person name="Pangilinan J."/>
            <person name="Larsson K.H."/>
            <person name="Matsuura K."/>
            <person name="Barry K."/>
            <person name="Labutti K."/>
            <person name="Kuo R."/>
            <person name="Ohm R.A."/>
            <person name="Bhattacharya S.S."/>
            <person name="Shirouzu T."/>
            <person name="Yoshinaga Y."/>
            <person name="Martin F.M."/>
            <person name="Grigoriev I.V."/>
            <person name="Hibbett D.S."/>
        </authorList>
    </citation>
    <scope>NUCLEOTIDE SEQUENCE [LARGE SCALE GENOMIC DNA]</scope>
    <source>
        <strain evidence="18 19">93-53</strain>
    </source>
</reference>
<dbReference type="FunCoup" id="A0A165ERJ0">
    <property type="interactions" value="60"/>
</dbReference>
<dbReference type="SUPFAM" id="SSF54236">
    <property type="entry name" value="Ubiquitin-like"/>
    <property type="match status" value="1"/>
</dbReference>
<evidence type="ECO:0000259" key="17">
    <source>
        <dbReference type="Pfam" id="PF21696"/>
    </source>
</evidence>
<keyword evidence="13 15" id="KW-0472">Membrane</keyword>
<keyword evidence="5" id="KW-0444">Lipid biosynthesis</keyword>
<evidence type="ECO:0000313" key="18">
    <source>
        <dbReference type="EMBL" id="KZT07617.1"/>
    </source>
</evidence>
<dbReference type="OrthoDB" id="540503at2759"/>
<evidence type="ECO:0000313" key="19">
    <source>
        <dbReference type="Proteomes" id="UP000076871"/>
    </source>
</evidence>
<dbReference type="PANTHER" id="PTHR10556">
    <property type="entry name" value="3-OXO-5-ALPHA-STEROID 4-DEHYDROGENASE"/>
    <property type="match status" value="1"/>
</dbReference>
<evidence type="ECO:0000256" key="7">
    <source>
        <dbReference type="ARBA" id="ARBA00022824"/>
    </source>
</evidence>
<comment type="pathway">
    <text evidence="2">Lipid metabolism; fatty acid biosynthesis.</text>
</comment>
<feature type="transmembrane region" description="Helical" evidence="15">
    <location>
        <begin position="174"/>
        <end position="190"/>
    </location>
</feature>
<evidence type="ECO:0000256" key="3">
    <source>
        <dbReference type="ARBA" id="ARBA00007742"/>
    </source>
</evidence>
<dbReference type="InterPro" id="IPR039357">
    <property type="entry name" value="SRD5A/TECR"/>
</dbReference>
<keyword evidence="11" id="KW-0560">Oxidoreductase</keyword>
<evidence type="ECO:0000256" key="5">
    <source>
        <dbReference type="ARBA" id="ARBA00022516"/>
    </source>
</evidence>
<keyword evidence="6 15" id="KW-0812">Transmembrane</keyword>
<dbReference type="EMBL" id="KV427618">
    <property type="protein sequence ID" value="KZT07617.1"/>
    <property type="molecule type" value="Genomic_DNA"/>
</dbReference>
<dbReference type="InterPro" id="IPR001104">
    <property type="entry name" value="3-oxo-5_a-steroid_4-DH_C"/>
</dbReference>
<keyword evidence="10 15" id="KW-1133">Transmembrane helix</keyword>
<evidence type="ECO:0000259" key="16">
    <source>
        <dbReference type="Pfam" id="PF02544"/>
    </source>
</evidence>
<feature type="domain" description="TECR-like N-terminal" evidence="17">
    <location>
        <begin position="29"/>
        <end position="82"/>
    </location>
</feature>
<accession>A0A165ERJ0</accession>
<evidence type="ECO:0000256" key="8">
    <source>
        <dbReference type="ARBA" id="ARBA00022832"/>
    </source>
</evidence>
<dbReference type="GO" id="GO:0102758">
    <property type="term" value="F:very-long-chain enoyl-CoA reductase activity"/>
    <property type="evidence" value="ECO:0007669"/>
    <property type="project" value="UniProtKB-EC"/>
</dbReference>
<protein>
    <recommendedName>
        <fullName evidence="4">very-long-chain enoyl-CoA reductase</fullName>
        <ecNumber evidence="4">1.3.1.93</ecNumber>
    </recommendedName>
</protein>
<feature type="domain" description="3-oxo-5-alpha-steroid 4-dehydrogenase C-terminal" evidence="16">
    <location>
        <begin position="163"/>
        <end position="320"/>
    </location>
</feature>
<dbReference type="Proteomes" id="UP000076871">
    <property type="component" value="Unassembled WGS sequence"/>
</dbReference>
<sequence length="320" mass="36463">MQLTPNTMVTVTVSSAGRVSRARGLPVTLSFEDKQPEEVTIRDVKAAVKAKFPKFYESRQKLSLKGERQALEDGTTLKDAGLFDTGELIVKDLGPQIGWKTVFLIEYVGPLIIHPLIYYNAPAFYGRNVLHSTVQKMVYCMVMLHFLKRELETIFVHRFSHGTMPFRNVFKNSAHYWLLSGLALAYAVYSPTYAETSSYVHTTARNYPEYRMGCLALWAYAELSNLITHLNLRSLRPAGTTKRAIPYGYGFALVSCPNYFFESVSWLAVALLTNSYVAWIFLAFSSSIMANWAIKKHKAYRREFGKDYPRGRKAIFPFIL</sequence>
<name>A0A165ERJ0_9APHY</name>
<dbReference type="InterPro" id="IPR049127">
    <property type="entry name" value="TECR-like_N"/>
</dbReference>
<dbReference type="PROSITE" id="PS50244">
    <property type="entry name" value="S5A_REDUCTASE"/>
    <property type="match status" value="1"/>
</dbReference>
<evidence type="ECO:0000256" key="9">
    <source>
        <dbReference type="ARBA" id="ARBA00022857"/>
    </source>
</evidence>
<evidence type="ECO:0000256" key="12">
    <source>
        <dbReference type="ARBA" id="ARBA00023098"/>
    </source>
</evidence>
<feature type="transmembrane region" description="Helical" evidence="15">
    <location>
        <begin position="244"/>
        <end position="261"/>
    </location>
</feature>
<gene>
    <name evidence="18" type="ORF">LAESUDRAFT_742744</name>
</gene>
<keyword evidence="8" id="KW-0276">Fatty acid metabolism</keyword>